<dbReference type="WBParaSite" id="TMUE_1000005643.1">
    <property type="protein sequence ID" value="TMUE_1000005643.1"/>
    <property type="gene ID" value="WBGene00292140"/>
</dbReference>
<dbReference type="PANTHER" id="PTHR24637">
    <property type="entry name" value="COLLAGEN"/>
    <property type="match status" value="1"/>
</dbReference>
<reference evidence="6" key="1">
    <citation type="submission" date="2019-12" db="UniProtKB">
        <authorList>
            <consortium name="WormBaseParasite"/>
        </authorList>
    </citation>
    <scope>IDENTIFICATION</scope>
</reference>
<organism evidence="5 6">
    <name type="scientific">Trichuris muris</name>
    <name type="common">Mouse whipworm</name>
    <dbReference type="NCBI Taxonomy" id="70415"/>
    <lineage>
        <taxon>Eukaryota</taxon>
        <taxon>Metazoa</taxon>
        <taxon>Ecdysozoa</taxon>
        <taxon>Nematoda</taxon>
        <taxon>Enoplea</taxon>
        <taxon>Dorylaimia</taxon>
        <taxon>Trichinellida</taxon>
        <taxon>Trichuridae</taxon>
        <taxon>Trichuris</taxon>
    </lineage>
</organism>
<dbReference type="Pfam" id="PF04031">
    <property type="entry name" value="Las1"/>
    <property type="match status" value="1"/>
</dbReference>
<feature type="region of interest" description="Disordered" evidence="2">
    <location>
        <begin position="169"/>
        <end position="294"/>
    </location>
</feature>
<feature type="compositionally biased region" description="Low complexity" evidence="2">
    <location>
        <begin position="228"/>
        <end position="240"/>
    </location>
</feature>
<protein>
    <submittedName>
        <fullName evidence="6">Col_cuticle_N domain-containing protein</fullName>
    </submittedName>
</protein>
<evidence type="ECO:0000256" key="1">
    <source>
        <dbReference type="ARBA" id="ARBA00022737"/>
    </source>
</evidence>
<dbReference type="InterPro" id="IPR007174">
    <property type="entry name" value="Las1"/>
</dbReference>
<proteinExistence type="predicted"/>
<feature type="domain" description="Nematode cuticle collagen N-terminal" evidence="4">
    <location>
        <begin position="12"/>
        <end position="64"/>
    </location>
</feature>
<keyword evidence="5" id="KW-1185">Reference proteome</keyword>
<dbReference type="Proteomes" id="UP000046395">
    <property type="component" value="Unassembled WGS sequence"/>
</dbReference>
<evidence type="ECO:0000313" key="5">
    <source>
        <dbReference type="Proteomes" id="UP000046395"/>
    </source>
</evidence>
<feature type="region of interest" description="Disordered" evidence="2">
    <location>
        <begin position="801"/>
        <end position="822"/>
    </location>
</feature>
<keyword evidence="3" id="KW-1133">Transmembrane helix</keyword>
<dbReference type="InterPro" id="IPR002486">
    <property type="entry name" value="Col_cuticle_N"/>
</dbReference>
<evidence type="ECO:0000259" key="4">
    <source>
        <dbReference type="SMART" id="SM01088"/>
    </source>
</evidence>
<dbReference type="GO" id="GO:0004519">
    <property type="term" value="F:endonuclease activity"/>
    <property type="evidence" value="ECO:0007669"/>
    <property type="project" value="InterPro"/>
</dbReference>
<feature type="transmembrane region" description="Helical" evidence="3">
    <location>
        <begin position="12"/>
        <end position="36"/>
    </location>
</feature>
<dbReference type="STRING" id="70415.A0A5S6QEJ9"/>
<dbReference type="AlphaFoldDB" id="A0A5S6QEJ9"/>
<accession>A0A5S6QEJ9</accession>
<dbReference type="GO" id="GO:0042302">
    <property type="term" value="F:structural constituent of cuticle"/>
    <property type="evidence" value="ECO:0007669"/>
    <property type="project" value="InterPro"/>
</dbReference>
<dbReference type="PANTHER" id="PTHR24637:SF377">
    <property type="entry name" value="COLLAGEN TYPE IX ALPHA 1 CHAIN"/>
    <property type="match status" value="1"/>
</dbReference>
<dbReference type="Pfam" id="PF01484">
    <property type="entry name" value="Col_cuticle_N"/>
    <property type="match status" value="1"/>
</dbReference>
<feature type="compositionally biased region" description="Polar residues" evidence="2">
    <location>
        <begin position="801"/>
        <end position="818"/>
    </location>
</feature>
<evidence type="ECO:0000313" key="6">
    <source>
        <dbReference type="WBParaSite" id="TMUE_1000005643.1"/>
    </source>
</evidence>
<dbReference type="SMART" id="SM01088">
    <property type="entry name" value="Col_cuticle_N"/>
    <property type="match status" value="1"/>
</dbReference>
<evidence type="ECO:0000256" key="2">
    <source>
        <dbReference type="SAM" id="MobiDB-lite"/>
    </source>
</evidence>
<name>A0A5S6QEJ9_TRIMR</name>
<dbReference type="GO" id="GO:0006364">
    <property type="term" value="P:rRNA processing"/>
    <property type="evidence" value="ECO:0007669"/>
    <property type="project" value="InterPro"/>
</dbReference>
<keyword evidence="3" id="KW-0812">Transmembrane</keyword>
<dbReference type="InterPro" id="IPR008160">
    <property type="entry name" value="Collagen"/>
</dbReference>
<sequence length="872" mass="94539">MDAELRISAFKFVVFSAVASSLVAILSISVTLPAIYNYIRHAQAGLQTNMRKCQSKAAELQIDLRELKLDVLTNSRNSSRAKRQAYGVGSSESQEFLTESFTEQVSGTCEGCCIPGLPGPPGPPGMPGKNGRPGAAGMPGFPGMPPQMPCDVPTPPPCPVCEPGPPGPPGPCGEPGDPGDPGRPGRDGADGPPNPPGPQGDCGKPGDPGPPGPVGEPGVPATYSHGVLPGDPGDPGEQGLPGPPGQMGEPGKDGAPGMPGPSGTRGPVGEPGPDGNPGDKGPSGPPGRQGEKGICPKLLRSFGKLGGSFCIDGCASESGLFVSEAENLVQANKKDVAASVYYSGSTMSSKRRRRQKQVLRIDEVDLISRYVSSEWHQLKSAVGSRECSRCLFALDIINALDKKFGPSMPLVLRATQTALQALVFDQKYGSETADNDHSLNDTFSRFTFSFALSRFIGIVSELAEPGNFVSLTDSLESIGIPRWVIRARNEAAHGHLPPLGVLRKALDFSLSWLYDVCWVGDPKACVSVHKAWSTQKRKATYVSVLDRYLHLRRQLCLTNSAPSNKVLRKTSATEERIRRWIILDGNLLFRSLFVVSFRSAPKARGAERDEADVLFKLWKPILVYIADAYLLPNLVWTVVSCIASNDRRPMVSKLAMQWLLKLVACEDFSSPHCWNSVLPHLLSESCYRNKDLLARVIERCQLSSENKAILNKLDDMRYLSTSDGGACSKRMARASTAEDIKNLQLSQEYVSRTLPLYTISDDCYDWSTIPIGTLPCDKGRVTHLRLAEEEWERTVDEEIADQSNYTEESMPQSESPETTAIRDGETVQQSFVEANRSGLDAYGCYQRSEAIDVEAIAQRVLSRMRCGFREPS</sequence>
<evidence type="ECO:0000256" key="3">
    <source>
        <dbReference type="SAM" id="Phobius"/>
    </source>
</evidence>
<feature type="compositionally biased region" description="Low complexity" evidence="2">
    <location>
        <begin position="127"/>
        <end position="141"/>
    </location>
</feature>
<dbReference type="GO" id="GO:0090730">
    <property type="term" value="C:Las1 complex"/>
    <property type="evidence" value="ECO:0007669"/>
    <property type="project" value="InterPro"/>
</dbReference>
<keyword evidence="1" id="KW-0677">Repeat</keyword>
<dbReference type="Pfam" id="PF01391">
    <property type="entry name" value="Collagen"/>
    <property type="match status" value="2"/>
</dbReference>
<keyword evidence="3" id="KW-0472">Membrane</keyword>
<feature type="region of interest" description="Disordered" evidence="2">
    <location>
        <begin position="120"/>
        <end position="148"/>
    </location>
</feature>